<evidence type="ECO:0000313" key="3">
    <source>
        <dbReference type="Proteomes" id="UP000248349"/>
    </source>
</evidence>
<keyword evidence="3" id="KW-1185">Reference proteome</keyword>
<dbReference type="Proteomes" id="UP000248349">
    <property type="component" value="Unassembled WGS sequence"/>
</dbReference>
<feature type="signal peptide" evidence="1">
    <location>
        <begin position="1"/>
        <end position="22"/>
    </location>
</feature>
<accession>A0A318ZME4</accession>
<evidence type="ECO:0000256" key="1">
    <source>
        <dbReference type="SAM" id="SignalP"/>
    </source>
</evidence>
<dbReference type="RefSeq" id="XP_025431032.1">
    <property type="nucleotide sequence ID" value="XM_025575084.1"/>
</dbReference>
<name>A0A318ZME4_9EURO</name>
<evidence type="ECO:0000313" key="2">
    <source>
        <dbReference type="EMBL" id="PYH45050.1"/>
    </source>
</evidence>
<feature type="chain" id="PRO_5016429446" description="Secreted protein" evidence="1">
    <location>
        <begin position="23"/>
        <end position="71"/>
    </location>
</feature>
<organism evidence="2 3">
    <name type="scientific">Aspergillus saccharolyticus JOP 1030-1</name>
    <dbReference type="NCBI Taxonomy" id="1450539"/>
    <lineage>
        <taxon>Eukaryota</taxon>
        <taxon>Fungi</taxon>
        <taxon>Dikarya</taxon>
        <taxon>Ascomycota</taxon>
        <taxon>Pezizomycotina</taxon>
        <taxon>Eurotiomycetes</taxon>
        <taxon>Eurotiomycetidae</taxon>
        <taxon>Eurotiales</taxon>
        <taxon>Aspergillaceae</taxon>
        <taxon>Aspergillus</taxon>
        <taxon>Aspergillus subgen. Circumdati</taxon>
    </lineage>
</organism>
<evidence type="ECO:0008006" key="4">
    <source>
        <dbReference type="Google" id="ProtNLM"/>
    </source>
</evidence>
<gene>
    <name evidence="2" type="ORF">BP01DRAFT_356965</name>
</gene>
<sequence>MAKAMPRVCVCLLCILMRRAELQKRTTKASAIRATLTYRLCSENSHRNLEPALPRLDRATLLFVSGTEGPM</sequence>
<dbReference type="EMBL" id="KZ821233">
    <property type="protein sequence ID" value="PYH45050.1"/>
    <property type="molecule type" value="Genomic_DNA"/>
</dbReference>
<proteinExistence type="predicted"/>
<protein>
    <recommendedName>
        <fullName evidence="4">Secreted protein</fullName>
    </recommendedName>
</protein>
<reference evidence="2 3" key="1">
    <citation type="submission" date="2016-12" db="EMBL/GenBank/DDBJ databases">
        <title>The genomes of Aspergillus section Nigri reveals drivers in fungal speciation.</title>
        <authorList>
            <consortium name="DOE Joint Genome Institute"/>
            <person name="Vesth T.C."/>
            <person name="Nybo J."/>
            <person name="Theobald S."/>
            <person name="Brandl J."/>
            <person name="Frisvad J.C."/>
            <person name="Nielsen K.F."/>
            <person name="Lyhne E.K."/>
            <person name="Kogle M.E."/>
            <person name="Kuo A."/>
            <person name="Riley R."/>
            <person name="Clum A."/>
            <person name="Nolan M."/>
            <person name="Lipzen A."/>
            <person name="Salamov A."/>
            <person name="Henrissat B."/>
            <person name="Wiebenga A."/>
            <person name="De Vries R.P."/>
            <person name="Grigoriev I.V."/>
            <person name="Mortensen U.H."/>
            <person name="Andersen M.R."/>
            <person name="Baker S.E."/>
        </authorList>
    </citation>
    <scope>NUCLEOTIDE SEQUENCE [LARGE SCALE GENOMIC DNA]</scope>
    <source>
        <strain evidence="2 3">JOP 1030-1</strain>
    </source>
</reference>
<keyword evidence="1" id="KW-0732">Signal</keyword>
<dbReference type="AlphaFoldDB" id="A0A318ZME4"/>
<dbReference type="GeneID" id="37076312"/>